<protein>
    <submittedName>
        <fullName evidence="1">Uncharacterized protein</fullName>
    </submittedName>
</protein>
<accession>A0A1H6LF38</accession>
<reference evidence="2" key="1">
    <citation type="submission" date="2016-06" db="EMBL/GenBank/DDBJ databases">
        <authorList>
            <person name="Petersen J."/>
            <person name="Sayavedra L."/>
        </authorList>
    </citation>
    <scope>NUCLEOTIDE SEQUENCE [LARGE SCALE GENOMIC DNA]</scope>
    <source>
        <strain evidence="2">BazSymA</strain>
    </source>
</reference>
<gene>
    <name evidence="1" type="ORF">BAZSYMA_ACONTIG10909_1</name>
</gene>
<dbReference type="EMBL" id="CDSC02000279">
    <property type="protein sequence ID" value="SEH87203.1"/>
    <property type="molecule type" value="Genomic_DNA"/>
</dbReference>
<organism evidence="1 2">
    <name type="scientific">Bathymodiolus azoricus thioautotrophic gill symbiont</name>
    <dbReference type="NCBI Taxonomy" id="235205"/>
    <lineage>
        <taxon>Bacteria</taxon>
        <taxon>Pseudomonadati</taxon>
        <taxon>Pseudomonadota</taxon>
        <taxon>Gammaproteobacteria</taxon>
        <taxon>sulfur-oxidizing symbionts</taxon>
    </lineage>
</organism>
<evidence type="ECO:0000313" key="1">
    <source>
        <dbReference type="EMBL" id="SEH87203.1"/>
    </source>
</evidence>
<evidence type="ECO:0000313" key="2">
    <source>
        <dbReference type="Proteomes" id="UP000198988"/>
    </source>
</evidence>
<sequence length="34" mass="3920">MAVLVKAMRAMLNRGMRIKLALKDIRFILNATFI</sequence>
<proteinExistence type="predicted"/>
<dbReference type="Proteomes" id="UP000198988">
    <property type="component" value="Unassembled WGS sequence"/>
</dbReference>
<dbReference type="AlphaFoldDB" id="A0A1H6LF38"/>
<name>A0A1H6LF38_9GAMM</name>